<dbReference type="EMBL" id="KZ825893">
    <property type="protein sequence ID" value="PYH93402.1"/>
    <property type="molecule type" value="Genomic_DNA"/>
</dbReference>
<reference evidence="1 2" key="1">
    <citation type="submission" date="2018-02" db="EMBL/GenBank/DDBJ databases">
        <title>The genomes of Aspergillus section Nigri reveals drivers in fungal speciation.</title>
        <authorList>
            <consortium name="DOE Joint Genome Institute"/>
            <person name="Vesth T.C."/>
            <person name="Nybo J."/>
            <person name="Theobald S."/>
            <person name="Brandl J."/>
            <person name="Frisvad J.C."/>
            <person name="Nielsen K.F."/>
            <person name="Lyhne E.K."/>
            <person name="Kogle M.E."/>
            <person name="Kuo A."/>
            <person name="Riley R."/>
            <person name="Clum A."/>
            <person name="Nolan M."/>
            <person name="Lipzen A."/>
            <person name="Salamov A."/>
            <person name="Henrissat B."/>
            <person name="Wiebenga A."/>
            <person name="De vries R.P."/>
            <person name="Grigoriev I.V."/>
            <person name="Mortensen U.H."/>
            <person name="Andersen M.R."/>
            <person name="Baker S.E."/>
        </authorList>
    </citation>
    <scope>NUCLEOTIDE SEQUENCE [LARGE SCALE GENOMIC DNA]</scope>
    <source>
        <strain evidence="1 2">CBS 707.79</strain>
    </source>
</reference>
<evidence type="ECO:0000313" key="2">
    <source>
        <dbReference type="Proteomes" id="UP000247810"/>
    </source>
</evidence>
<name>A0A319ER85_9EURO</name>
<dbReference type="AlphaFoldDB" id="A0A319ER85"/>
<dbReference type="VEuPathDB" id="FungiDB:BO71DRAFT_255622"/>
<dbReference type="Proteomes" id="UP000247810">
    <property type="component" value="Unassembled WGS sequence"/>
</dbReference>
<sequence length="112" mass="12509">MMHQSTTFCCGWLAGLCGRRHVRRRACYLHRQSETPLLFRACRGGDEGEMRGSRGLARLRCLIPAAFLPGMPARCVGSHCWTRHWSNSRKFIMASGHPLLPVLLAVMAVGCL</sequence>
<organism evidence="1 2">
    <name type="scientific">Aspergillus ellipticus CBS 707.79</name>
    <dbReference type="NCBI Taxonomy" id="1448320"/>
    <lineage>
        <taxon>Eukaryota</taxon>
        <taxon>Fungi</taxon>
        <taxon>Dikarya</taxon>
        <taxon>Ascomycota</taxon>
        <taxon>Pezizomycotina</taxon>
        <taxon>Eurotiomycetes</taxon>
        <taxon>Eurotiomycetidae</taxon>
        <taxon>Eurotiales</taxon>
        <taxon>Aspergillaceae</taxon>
        <taxon>Aspergillus</taxon>
        <taxon>Aspergillus subgen. Circumdati</taxon>
    </lineage>
</organism>
<evidence type="ECO:0000313" key="1">
    <source>
        <dbReference type="EMBL" id="PYH93402.1"/>
    </source>
</evidence>
<gene>
    <name evidence="1" type="ORF">BO71DRAFT_255622</name>
</gene>
<accession>A0A319ER85</accession>
<proteinExistence type="predicted"/>
<keyword evidence="2" id="KW-1185">Reference proteome</keyword>
<protein>
    <submittedName>
        <fullName evidence="1">Uncharacterized protein</fullName>
    </submittedName>
</protein>